<gene>
    <name evidence="4" type="ORF">GGR25_004635</name>
</gene>
<reference evidence="4 5" key="1">
    <citation type="submission" date="2020-08" db="EMBL/GenBank/DDBJ databases">
        <title>Genomic Encyclopedia of Type Strains, Phase IV (KMG-IV): sequencing the most valuable type-strain genomes for metagenomic binning, comparative biology and taxonomic classification.</title>
        <authorList>
            <person name="Goeker M."/>
        </authorList>
    </citation>
    <scope>NUCLEOTIDE SEQUENCE [LARGE SCALE GENOMIC DNA]</scope>
    <source>
        <strain evidence="4 5">DSM 25966</strain>
    </source>
</reference>
<dbReference type="Proteomes" id="UP000553963">
    <property type="component" value="Unassembled WGS sequence"/>
</dbReference>
<accession>A0A840AV57</accession>
<name>A0A840AV57_9HYPH</name>
<dbReference type="RefSeq" id="WP_343068155.1">
    <property type="nucleotide sequence ID" value="NZ_JACIDS010000006.1"/>
</dbReference>
<dbReference type="InterPro" id="IPR036291">
    <property type="entry name" value="NAD(P)-bd_dom_sf"/>
</dbReference>
<dbReference type="Gene3D" id="3.40.50.720">
    <property type="entry name" value="NAD(P)-binding Rossmann-like Domain"/>
    <property type="match status" value="1"/>
</dbReference>
<protein>
    <submittedName>
        <fullName evidence="4">NAD(P)-dependent dehydrogenase (Short-subunit alcohol dehydrogenase family)</fullName>
    </submittedName>
</protein>
<evidence type="ECO:0000256" key="3">
    <source>
        <dbReference type="RuleBase" id="RU000363"/>
    </source>
</evidence>
<evidence type="ECO:0000313" key="5">
    <source>
        <dbReference type="Proteomes" id="UP000553963"/>
    </source>
</evidence>
<dbReference type="FunFam" id="3.40.50.720:FF:000084">
    <property type="entry name" value="Short-chain dehydrogenase reductase"/>
    <property type="match status" value="1"/>
</dbReference>
<dbReference type="EMBL" id="JACIDS010000006">
    <property type="protein sequence ID" value="MBB3933562.1"/>
    <property type="molecule type" value="Genomic_DNA"/>
</dbReference>
<dbReference type="SUPFAM" id="SSF51735">
    <property type="entry name" value="NAD(P)-binding Rossmann-fold domains"/>
    <property type="match status" value="1"/>
</dbReference>
<dbReference type="GO" id="GO:0016616">
    <property type="term" value="F:oxidoreductase activity, acting on the CH-OH group of donors, NAD or NADP as acceptor"/>
    <property type="evidence" value="ECO:0007669"/>
    <property type="project" value="TreeGrafter"/>
</dbReference>
<dbReference type="PANTHER" id="PTHR42760">
    <property type="entry name" value="SHORT-CHAIN DEHYDROGENASES/REDUCTASES FAMILY MEMBER"/>
    <property type="match status" value="1"/>
</dbReference>
<dbReference type="PRINTS" id="PR00080">
    <property type="entry name" value="SDRFAMILY"/>
</dbReference>
<dbReference type="NCBIfam" id="NF009386">
    <property type="entry name" value="PRK12745.1"/>
    <property type="match status" value="1"/>
</dbReference>
<organism evidence="4 5">
    <name type="scientific">Kaistia hirudinis</name>
    <dbReference type="NCBI Taxonomy" id="1293440"/>
    <lineage>
        <taxon>Bacteria</taxon>
        <taxon>Pseudomonadati</taxon>
        <taxon>Pseudomonadota</taxon>
        <taxon>Alphaproteobacteria</taxon>
        <taxon>Hyphomicrobiales</taxon>
        <taxon>Kaistiaceae</taxon>
        <taxon>Kaistia</taxon>
    </lineage>
</organism>
<proteinExistence type="inferred from homology"/>
<sequence length="253" mass="25883">MSRPVALVTGAARGIGRAIALALAEGGYDIAVADRAEADPTATLDAIEAVGARGYFAGFDLADLSAHEAALAAIRDALGPVDLLVNNAGMGAVVRGDLLDLEPANFDRIMDVNLRGTLFLTQRVVASMLAAPAAHRRAVVTVTSISASHASPERTDYCISKAALSMFVQNLALRLAPTGIGVYEIRPGIIRSDMTAAVAEKYDRRIADGLVPAGRWGEGSDVAGAVVALASGAFAFSTGAVIGVDGGLGLARL</sequence>
<evidence type="ECO:0000313" key="4">
    <source>
        <dbReference type="EMBL" id="MBB3933562.1"/>
    </source>
</evidence>
<dbReference type="InterPro" id="IPR002347">
    <property type="entry name" value="SDR_fam"/>
</dbReference>
<dbReference type="PANTHER" id="PTHR42760:SF133">
    <property type="entry name" value="3-OXOACYL-[ACYL-CARRIER-PROTEIN] REDUCTASE"/>
    <property type="match status" value="1"/>
</dbReference>
<dbReference type="AlphaFoldDB" id="A0A840AV57"/>
<evidence type="ECO:0000256" key="1">
    <source>
        <dbReference type="ARBA" id="ARBA00006484"/>
    </source>
</evidence>
<keyword evidence="2" id="KW-0560">Oxidoreductase</keyword>
<dbReference type="PROSITE" id="PS00061">
    <property type="entry name" value="ADH_SHORT"/>
    <property type="match status" value="1"/>
</dbReference>
<dbReference type="InterPro" id="IPR020904">
    <property type="entry name" value="Sc_DH/Rdtase_CS"/>
</dbReference>
<keyword evidence="5" id="KW-1185">Reference proteome</keyword>
<comment type="similarity">
    <text evidence="1 3">Belongs to the short-chain dehydrogenases/reductases (SDR) family.</text>
</comment>
<evidence type="ECO:0000256" key="2">
    <source>
        <dbReference type="ARBA" id="ARBA00023002"/>
    </source>
</evidence>
<dbReference type="PRINTS" id="PR00081">
    <property type="entry name" value="GDHRDH"/>
</dbReference>
<dbReference type="Pfam" id="PF00106">
    <property type="entry name" value="adh_short"/>
    <property type="match status" value="1"/>
</dbReference>
<comment type="caution">
    <text evidence="4">The sequence shown here is derived from an EMBL/GenBank/DDBJ whole genome shotgun (WGS) entry which is preliminary data.</text>
</comment>